<feature type="compositionally biased region" description="Polar residues" evidence="5">
    <location>
        <begin position="1017"/>
        <end position="1026"/>
    </location>
</feature>
<dbReference type="InterPro" id="IPR016024">
    <property type="entry name" value="ARM-type_fold"/>
</dbReference>
<name>M2RP04_CERS8</name>
<keyword evidence="3" id="KW-0677">Repeat</keyword>
<accession>M2RP04</accession>
<dbReference type="InterPro" id="IPR026825">
    <property type="entry name" value="Vac14"/>
</dbReference>
<comment type="similarity">
    <text evidence="2">Belongs to the VAC14 family.</text>
</comment>
<evidence type="ECO:0000256" key="4">
    <source>
        <dbReference type="ARBA" id="ARBA00023136"/>
    </source>
</evidence>
<feature type="domain" description="Vacuolar protein 14 C-terminal Fig4-binding" evidence="6">
    <location>
        <begin position="697"/>
        <end position="874"/>
    </location>
</feature>
<feature type="compositionally biased region" description="Polar residues" evidence="5">
    <location>
        <begin position="472"/>
        <end position="495"/>
    </location>
</feature>
<dbReference type="GO" id="GO:0010008">
    <property type="term" value="C:endosome membrane"/>
    <property type="evidence" value="ECO:0007669"/>
    <property type="project" value="TreeGrafter"/>
</dbReference>
<sequence>MESSVAKQLVDKMYEKRKSAALELEKQVRECHQSGDNRRISQIVDQLVEMFNNASNPLHVRNGGLIGLAGTAIALGVDIAPYMEKFVEPLLICFTDPENRVRYFSAECLYNIAKVSKGEILVYFNPIFDALSKLAADSELSVKNGAELLDRLLKDIVAETASVYIPHYPETEKVRRRADEAHGLSILVPHPDDVANGEDLNVARKAFSLAHFIPLLSERIYVLSPFTRSYLVSWITVLDSVPELELITYLPEFLDGLLKYLSDPTEDVRVATENLLADFLREIRDVTLVQKRNEEQLKARRAVPPTDQSRRADADRERLPDITLDHAEHANFLPESEAGVFDDDMIGSPDEKQSEQDGRDAGSAYSKPLLHANAHHTIDWIPGFGVKIDYAAIVEILIQQLDDQHDEIQQTTALRWLSEFLNIVPEVMVPFTPRLIRAILPNLSHHVAMMQSAAIRTNKLLLNVIHNLPSPADTSARQSTDKSSASHISPGSPVTTAPALPSSRQSAVPAKDANTGRDSSSPESASETVAPERAPAPQSRARSSTANADSTRGGTAAPPAEVASTAQPSRPDSPISAISVPQVQQSPEASILQEKTEQVDYQATVNALTIQFLSEHEETRVAALKWLIMLHQKAPKKILAMDDGTFPALLKTLSDSSEEVIKHDLQLLAQISSSSEESYFKSFMHNLLELFSTDRGLLDAKGSLIIRQLCLHLNTEKIYRTLAEILEKEEDLEFASEMVQKLNIILITSPELTDFRKRLKSLETRSDGQALFTTLYRSWCHNAVAVFSLCLLAQAYEHASNLLYIFADLEITVQLLVQIDKLVQLIESPVFTYLRLQLLEPEKYPHLFKCLYGLLMLLPQSSAFISLRNRLNAVNSAGFLHIAPKSSPVSNLTSTRSKLGREDIKWQELLSHFRAVQSRHEKSRRQALGTDNAPLSGFSSAERSTPTPVATNPAPAPVARPPMRRKVTLNDGPARPPSRSSGILSPLNPRSRALPATNGTQQPSSPVLAPQDRSKPQRTLSLSRKS</sequence>
<dbReference type="Pfam" id="PF12755">
    <property type="entry name" value="Vac14_Fab1_bd"/>
    <property type="match status" value="1"/>
</dbReference>
<dbReference type="InterPro" id="IPR021841">
    <property type="entry name" value="VAC14_Fig4p-bd"/>
</dbReference>
<proteinExistence type="inferred from homology"/>
<dbReference type="PANTHER" id="PTHR16023:SF0">
    <property type="entry name" value="PROTEIN VAC14 HOMOLOG"/>
    <property type="match status" value="1"/>
</dbReference>
<feature type="compositionally biased region" description="Polar residues" evidence="5">
    <location>
        <begin position="579"/>
        <end position="588"/>
    </location>
</feature>
<evidence type="ECO:0000256" key="5">
    <source>
        <dbReference type="SAM" id="MobiDB-lite"/>
    </source>
</evidence>
<reference evidence="7 8" key="1">
    <citation type="journal article" date="2012" name="Proc. Natl. Acad. Sci. U.S.A.">
        <title>Comparative genomics of Ceriporiopsis subvermispora and Phanerochaete chrysosporium provide insight into selective ligninolysis.</title>
        <authorList>
            <person name="Fernandez-Fueyo E."/>
            <person name="Ruiz-Duenas F.J."/>
            <person name="Ferreira P."/>
            <person name="Floudas D."/>
            <person name="Hibbett D.S."/>
            <person name="Canessa P."/>
            <person name="Larrondo L.F."/>
            <person name="James T.Y."/>
            <person name="Seelenfreund D."/>
            <person name="Lobos S."/>
            <person name="Polanco R."/>
            <person name="Tello M."/>
            <person name="Honda Y."/>
            <person name="Watanabe T."/>
            <person name="Watanabe T."/>
            <person name="Ryu J.S."/>
            <person name="Kubicek C.P."/>
            <person name="Schmoll M."/>
            <person name="Gaskell J."/>
            <person name="Hammel K.E."/>
            <person name="St John F.J."/>
            <person name="Vanden Wymelenberg A."/>
            <person name="Sabat G."/>
            <person name="Splinter BonDurant S."/>
            <person name="Syed K."/>
            <person name="Yadav J.S."/>
            <person name="Doddapaneni H."/>
            <person name="Subramanian V."/>
            <person name="Lavin J.L."/>
            <person name="Oguiza J.A."/>
            <person name="Perez G."/>
            <person name="Pisabarro A.G."/>
            <person name="Ramirez L."/>
            <person name="Santoyo F."/>
            <person name="Master E."/>
            <person name="Coutinho P.M."/>
            <person name="Henrissat B."/>
            <person name="Lombard V."/>
            <person name="Magnuson J.K."/>
            <person name="Kuees U."/>
            <person name="Hori C."/>
            <person name="Igarashi K."/>
            <person name="Samejima M."/>
            <person name="Held B.W."/>
            <person name="Barry K.W."/>
            <person name="LaButti K.M."/>
            <person name="Lapidus A."/>
            <person name="Lindquist E.A."/>
            <person name="Lucas S.M."/>
            <person name="Riley R."/>
            <person name="Salamov A.A."/>
            <person name="Hoffmeister D."/>
            <person name="Schwenk D."/>
            <person name="Hadar Y."/>
            <person name="Yarden O."/>
            <person name="de Vries R.P."/>
            <person name="Wiebenga A."/>
            <person name="Stenlid J."/>
            <person name="Eastwood D."/>
            <person name="Grigoriev I.V."/>
            <person name="Berka R.M."/>
            <person name="Blanchette R.A."/>
            <person name="Kersten P."/>
            <person name="Martinez A.T."/>
            <person name="Vicuna R."/>
            <person name="Cullen D."/>
        </authorList>
    </citation>
    <scope>NUCLEOTIDE SEQUENCE [LARGE SCALE GENOMIC DNA]</scope>
    <source>
        <strain evidence="7 8">B</strain>
    </source>
</reference>
<organism evidence="7 8">
    <name type="scientific">Ceriporiopsis subvermispora (strain B)</name>
    <name type="common">White-rot fungus</name>
    <name type="synonym">Gelatoporia subvermispora</name>
    <dbReference type="NCBI Taxonomy" id="914234"/>
    <lineage>
        <taxon>Eukaryota</taxon>
        <taxon>Fungi</taxon>
        <taxon>Dikarya</taxon>
        <taxon>Basidiomycota</taxon>
        <taxon>Agaricomycotina</taxon>
        <taxon>Agaricomycetes</taxon>
        <taxon>Polyporales</taxon>
        <taxon>Gelatoporiaceae</taxon>
        <taxon>Gelatoporia</taxon>
    </lineage>
</organism>
<dbReference type="Pfam" id="PF11916">
    <property type="entry name" value="Vac14_Fig4_bd"/>
    <property type="match status" value="1"/>
</dbReference>
<comment type="subcellular location">
    <subcellularLocation>
        <location evidence="1">Endomembrane system</location>
    </subcellularLocation>
</comment>
<gene>
    <name evidence="7" type="ORF">CERSUDRAFT_130568</name>
</gene>
<dbReference type="EMBL" id="KB445792">
    <property type="protein sequence ID" value="EMD40581.1"/>
    <property type="molecule type" value="Genomic_DNA"/>
</dbReference>
<feature type="region of interest" description="Disordered" evidence="5">
    <location>
        <begin position="297"/>
        <end position="317"/>
    </location>
</feature>
<feature type="region of interest" description="Disordered" evidence="5">
    <location>
        <begin position="470"/>
        <end position="588"/>
    </location>
</feature>
<dbReference type="PANTHER" id="PTHR16023">
    <property type="entry name" value="TAX1 BINDING PROTEIN-RELATED"/>
    <property type="match status" value="1"/>
</dbReference>
<dbReference type="STRING" id="914234.M2RP04"/>
<dbReference type="HOGENOM" id="CLU_007740_0_1_1"/>
<evidence type="ECO:0000313" key="8">
    <source>
        <dbReference type="Proteomes" id="UP000016930"/>
    </source>
</evidence>
<evidence type="ECO:0000256" key="3">
    <source>
        <dbReference type="ARBA" id="ARBA00022737"/>
    </source>
</evidence>
<dbReference type="Proteomes" id="UP000016930">
    <property type="component" value="Unassembled WGS sequence"/>
</dbReference>
<dbReference type="Gene3D" id="1.25.10.10">
    <property type="entry name" value="Leucine-rich Repeat Variant"/>
    <property type="match status" value="3"/>
</dbReference>
<evidence type="ECO:0000256" key="2">
    <source>
        <dbReference type="ARBA" id="ARBA00010225"/>
    </source>
</evidence>
<feature type="region of interest" description="Disordered" evidence="5">
    <location>
        <begin position="917"/>
        <end position="1026"/>
    </location>
</feature>
<evidence type="ECO:0000256" key="1">
    <source>
        <dbReference type="ARBA" id="ARBA00004308"/>
    </source>
</evidence>
<dbReference type="GO" id="GO:0000329">
    <property type="term" value="C:fungal-type vacuole membrane"/>
    <property type="evidence" value="ECO:0007669"/>
    <property type="project" value="TreeGrafter"/>
</dbReference>
<dbReference type="GO" id="GO:0006661">
    <property type="term" value="P:phosphatidylinositol biosynthetic process"/>
    <property type="evidence" value="ECO:0007669"/>
    <property type="project" value="InterPro"/>
</dbReference>
<evidence type="ECO:0000259" key="6">
    <source>
        <dbReference type="Pfam" id="PF11916"/>
    </source>
</evidence>
<protein>
    <recommendedName>
        <fullName evidence="6">Vacuolar protein 14 C-terminal Fig4-binding domain-containing protein</fullName>
    </recommendedName>
</protein>
<evidence type="ECO:0000313" key="7">
    <source>
        <dbReference type="EMBL" id="EMD40581.1"/>
    </source>
</evidence>
<dbReference type="AlphaFoldDB" id="M2RP04"/>
<dbReference type="InterPro" id="IPR011989">
    <property type="entry name" value="ARM-like"/>
</dbReference>
<keyword evidence="8" id="KW-1185">Reference proteome</keyword>
<dbReference type="GO" id="GO:0070772">
    <property type="term" value="C:PAS complex"/>
    <property type="evidence" value="ECO:0007669"/>
    <property type="project" value="InterPro"/>
</dbReference>
<dbReference type="SUPFAM" id="SSF48371">
    <property type="entry name" value="ARM repeat"/>
    <property type="match status" value="1"/>
</dbReference>
<keyword evidence="4" id="KW-0472">Membrane</keyword>
<feature type="region of interest" description="Disordered" evidence="5">
    <location>
        <begin position="340"/>
        <end position="365"/>
    </location>
</feature>
<feature type="compositionally biased region" description="Basic and acidic residues" evidence="5">
    <location>
        <begin position="349"/>
        <end position="360"/>
    </location>
</feature>
<feature type="compositionally biased region" description="Basic and acidic residues" evidence="5">
    <location>
        <begin position="308"/>
        <end position="317"/>
    </location>
</feature>
<feature type="compositionally biased region" description="Polar residues" evidence="5">
    <location>
        <begin position="516"/>
        <end position="527"/>
    </location>
</feature>
<feature type="compositionally biased region" description="Polar residues" evidence="5">
    <location>
        <begin position="540"/>
        <end position="553"/>
    </location>
</feature>
<dbReference type="OrthoDB" id="5574975at2759"/>